<dbReference type="Pfam" id="PF00545">
    <property type="entry name" value="Ribonuclease"/>
    <property type="match status" value="1"/>
</dbReference>
<sequence length="138" mass="14780">MFNKALLTVALLAAPAFATPTPTRTLQKRDITCDGVTYSNSQLEACRSTLCLYDDRQGPGGYPHFFNNRERLNFGSYTGNLREYPLVGGNSAYNGGSPGADRCVVAYDSTTGNCDLLGAMTHNGVPASAPRNSFVLCT</sequence>
<evidence type="ECO:0000313" key="11">
    <source>
        <dbReference type="Proteomes" id="UP001578633"/>
    </source>
</evidence>
<dbReference type="RefSeq" id="XP_069303597.1">
    <property type="nucleotide sequence ID" value="XM_069454329.1"/>
</dbReference>
<evidence type="ECO:0000256" key="3">
    <source>
        <dbReference type="ARBA" id="ARBA00022722"/>
    </source>
</evidence>
<dbReference type="SUPFAM" id="SSF53933">
    <property type="entry name" value="Microbial ribonucleases"/>
    <property type="match status" value="1"/>
</dbReference>
<evidence type="ECO:0000256" key="1">
    <source>
        <dbReference type="ARBA" id="ARBA00009006"/>
    </source>
</evidence>
<evidence type="ECO:0000256" key="8">
    <source>
        <dbReference type="ARBA" id="ARBA00034015"/>
    </source>
</evidence>
<comment type="caution">
    <text evidence="10">The sequence shown here is derived from an EMBL/GenBank/DDBJ whole genome shotgun (WGS) entry which is preliminary data.</text>
</comment>
<evidence type="ECO:0000256" key="6">
    <source>
        <dbReference type="ARBA" id="ARBA00023157"/>
    </source>
</evidence>
<keyword evidence="5" id="KW-0378">Hydrolase</keyword>
<name>A0ABR3U934_9PLEO</name>
<comment type="catalytic activity">
    <reaction evidence="8">
        <text>[RNA] containing guanosine + H2O = an [RNA fragment]-3'-guanosine-3'-phosphate + a 5'-hydroxy-ribonucleotide-3'-[RNA fragment].</text>
        <dbReference type="EC" id="4.6.1.24"/>
    </reaction>
</comment>
<evidence type="ECO:0000256" key="2">
    <source>
        <dbReference type="ARBA" id="ARBA00012549"/>
    </source>
</evidence>
<dbReference type="EC" id="4.6.1.24" evidence="2"/>
<protein>
    <recommendedName>
        <fullName evidence="2">ribonuclease T1</fullName>
        <ecNumber evidence="2">4.6.1.24</ecNumber>
    </recommendedName>
</protein>
<proteinExistence type="inferred from homology"/>
<dbReference type="Gene3D" id="3.10.450.30">
    <property type="entry name" value="Microbial ribonucleases"/>
    <property type="match status" value="1"/>
</dbReference>
<keyword evidence="7" id="KW-0456">Lyase</keyword>
<evidence type="ECO:0000256" key="4">
    <source>
        <dbReference type="ARBA" id="ARBA00022759"/>
    </source>
</evidence>
<keyword evidence="9" id="KW-0732">Signal</keyword>
<keyword evidence="6" id="KW-1015">Disulfide bond</keyword>
<dbReference type="GeneID" id="96088317"/>
<feature type="signal peptide" evidence="9">
    <location>
        <begin position="1"/>
        <end position="18"/>
    </location>
</feature>
<dbReference type="InterPro" id="IPR016191">
    <property type="entry name" value="Ribonuclease/ribotoxin"/>
</dbReference>
<accession>A0ABR3U934</accession>
<keyword evidence="3" id="KW-0540">Nuclease</keyword>
<dbReference type="PANTHER" id="PTHR42104">
    <property type="entry name" value="EXTRACELLULAR GUANYL-SPECIFIC RIBONUCLEASE RNTA (AFU_ORTHOLOGUE AFUA_4G03230)"/>
    <property type="match status" value="1"/>
</dbReference>
<evidence type="ECO:0000313" key="10">
    <source>
        <dbReference type="EMBL" id="KAL1793013.1"/>
    </source>
</evidence>
<feature type="chain" id="PRO_5046263464" description="ribonuclease T1" evidence="9">
    <location>
        <begin position="19"/>
        <end position="138"/>
    </location>
</feature>
<keyword evidence="4" id="KW-0255">Endonuclease</keyword>
<gene>
    <name evidence="10" type="ORF">ACET3X_007995</name>
</gene>
<organism evidence="10 11">
    <name type="scientific">Alternaria dauci</name>
    <dbReference type="NCBI Taxonomy" id="48095"/>
    <lineage>
        <taxon>Eukaryota</taxon>
        <taxon>Fungi</taxon>
        <taxon>Dikarya</taxon>
        <taxon>Ascomycota</taxon>
        <taxon>Pezizomycotina</taxon>
        <taxon>Dothideomycetes</taxon>
        <taxon>Pleosporomycetidae</taxon>
        <taxon>Pleosporales</taxon>
        <taxon>Pleosporineae</taxon>
        <taxon>Pleosporaceae</taxon>
        <taxon>Alternaria</taxon>
        <taxon>Alternaria sect. Porri</taxon>
    </lineage>
</organism>
<dbReference type="EMBL" id="JBHGVX010000008">
    <property type="protein sequence ID" value="KAL1793013.1"/>
    <property type="molecule type" value="Genomic_DNA"/>
</dbReference>
<dbReference type="Proteomes" id="UP001578633">
    <property type="component" value="Chromosome 8"/>
</dbReference>
<dbReference type="PANTHER" id="PTHR42104:SF1">
    <property type="entry name" value="EXTRACELLULAR GUANYL-SPECIFIC RIBONUCLEASE RNTA (AFU_ORTHOLOGUE AFUA_4G03230)"/>
    <property type="match status" value="1"/>
</dbReference>
<comment type="similarity">
    <text evidence="1">Belongs to the ribonuclease N1/T1 family.</text>
</comment>
<keyword evidence="11" id="KW-1185">Reference proteome</keyword>
<dbReference type="InterPro" id="IPR000026">
    <property type="entry name" value="N1-like"/>
</dbReference>
<evidence type="ECO:0000256" key="5">
    <source>
        <dbReference type="ARBA" id="ARBA00022801"/>
    </source>
</evidence>
<reference evidence="10 11" key="1">
    <citation type="submission" date="2024-09" db="EMBL/GenBank/DDBJ databases">
        <title>T2T genomes of carrot and Alternaria dauci and their utility for understanding host-pathogen interaction during carrot leaf blight disease.</title>
        <authorList>
            <person name="Liu W."/>
            <person name="Xu S."/>
            <person name="Ou C."/>
            <person name="Liu X."/>
            <person name="Zhuang F."/>
            <person name="Deng X.W."/>
        </authorList>
    </citation>
    <scope>NUCLEOTIDE SEQUENCE [LARGE SCALE GENOMIC DNA]</scope>
    <source>
        <strain evidence="10 11">A2016</strain>
    </source>
</reference>
<evidence type="ECO:0000256" key="7">
    <source>
        <dbReference type="ARBA" id="ARBA00023239"/>
    </source>
</evidence>
<evidence type="ECO:0000256" key="9">
    <source>
        <dbReference type="SAM" id="SignalP"/>
    </source>
</evidence>